<dbReference type="SUPFAM" id="SSF144232">
    <property type="entry name" value="HIT/MYND zinc finger-like"/>
    <property type="match status" value="1"/>
</dbReference>
<sequence>MHPCLELSQLTGLPSNIRACAQRACLDTETALDELGDLQEYLSRGSSQHLLILPVVHSVLDPTNIIRECHFGADAEYGGWDLLRARLALQLLGVIARNVTIPSDIIAELWPRVWDWIEFQCEYIVHVYSDILFQLSTVHLEIISRLAVAPGSKVVHPAIDTTPGVRLAITRAWKWILEDERAGSIPVFEVMSVIRIHSNDQLDEMVAGAGGQYTDLAALVVTQLNVFAEDLSLHTGGQKFFMIFLRELLANAEFHQCLLAEGIILALVTVVNGRVYNLQILHREFIDIYFDLLTKCLRIAPGYPWLIQALKAGLLTTLGDYGSLHMMENTPALDVLLSQFPQYLYCYSVLRHLEPAMEDFKKSDHVVIHNLRSSIWSTFFRLVKEKLAVKADFEARYKSMKFCDNMACATVLPKAKFRRCSQCLDTYYCSPECQSVDWEAGDHRNMCTQLKSEVFIPFSFDLSTREKAFLRHLIHRDYLRNKEYILNLRTEFMITSSEPFYTQFDYIDGDVVLDVLPAEDLRSLFGNDLANVYISRMAQSGGRMQLDVAIGAQGSITLGKGPPSSIVYPWIFPMRSDSPRLNDGLRDIVSRAEKGGISESEKKALVKLLINQSAMLELH</sequence>
<feature type="domain" description="MYND-type" evidence="5">
    <location>
        <begin position="408"/>
        <end position="447"/>
    </location>
</feature>
<dbReference type="InterPro" id="IPR002893">
    <property type="entry name" value="Znf_MYND"/>
</dbReference>
<dbReference type="Gene3D" id="6.10.140.2220">
    <property type="match status" value="1"/>
</dbReference>
<dbReference type="PROSITE" id="PS50865">
    <property type="entry name" value="ZF_MYND_2"/>
    <property type="match status" value="1"/>
</dbReference>
<organism evidence="6 7">
    <name type="scientific">Mycena metata</name>
    <dbReference type="NCBI Taxonomy" id="1033252"/>
    <lineage>
        <taxon>Eukaryota</taxon>
        <taxon>Fungi</taxon>
        <taxon>Dikarya</taxon>
        <taxon>Basidiomycota</taxon>
        <taxon>Agaricomycotina</taxon>
        <taxon>Agaricomycetes</taxon>
        <taxon>Agaricomycetidae</taxon>
        <taxon>Agaricales</taxon>
        <taxon>Marasmiineae</taxon>
        <taxon>Mycenaceae</taxon>
        <taxon>Mycena</taxon>
    </lineage>
</organism>
<reference evidence="6" key="1">
    <citation type="submission" date="2023-03" db="EMBL/GenBank/DDBJ databases">
        <title>Massive genome expansion in bonnet fungi (Mycena s.s.) driven by repeated elements and novel gene families across ecological guilds.</title>
        <authorList>
            <consortium name="Lawrence Berkeley National Laboratory"/>
            <person name="Harder C.B."/>
            <person name="Miyauchi S."/>
            <person name="Viragh M."/>
            <person name="Kuo A."/>
            <person name="Thoen E."/>
            <person name="Andreopoulos B."/>
            <person name="Lu D."/>
            <person name="Skrede I."/>
            <person name="Drula E."/>
            <person name="Henrissat B."/>
            <person name="Morin E."/>
            <person name="Kohler A."/>
            <person name="Barry K."/>
            <person name="LaButti K."/>
            <person name="Morin E."/>
            <person name="Salamov A."/>
            <person name="Lipzen A."/>
            <person name="Mereny Z."/>
            <person name="Hegedus B."/>
            <person name="Baldrian P."/>
            <person name="Stursova M."/>
            <person name="Weitz H."/>
            <person name="Taylor A."/>
            <person name="Grigoriev I.V."/>
            <person name="Nagy L.G."/>
            <person name="Martin F."/>
            <person name="Kauserud H."/>
        </authorList>
    </citation>
    <scope>NUCLEOTIDE SEQUENCE</scope>
    <source>
        <strain evidence="6">CBHHK182m</strain>
    </source>
</reference>
<comment type="caution">
    <text evidence="6">The sequence shown here is derived from an EMBL/GenBank/DDBJ whole genome shotgun (WGS) entry which is preliminary data.</text>
</comment>
<evidence type="ECO:0000256" key="3">
    <source>
        <dbReference type="ARBA" id="ARBA00022833"/>
    </source>
</evidence>
<dbReference type="Pfam" id="PF01753">
    <property type="entry name" value="zf-MYND"/>
    <property type="match status" value="1"/>
</dbReference>
<keyword evidence="2 4" id="KW-0863">Zinc-finger</keyword>
<evidence type="ECO:0000313" key="7">
    <source>
        <dbReference type="Proteomes" id="UP001215598"/>
    </source>
</evidence>
<evidence type="ECO:0000256" key="4">
    <source>
        <dbReference type="PROSITE-ProRule" id="PRU00134"/>
    </source>
</evidence>
<gene>
    <name evidence="6" type="ORF">B0H16DRAFT_1529913</name>
</gene>
<keyword evidence="1" id="KW-0479">Metal-binding</keyword>
<name>A0AAD7JF52_9AGAR</name>
<dbReference type="Proteomes" id="UP001215598">
    <property type="component" value="Unassembled WGS sequence"/>
</dbReference>
<proteinExistence type="predicted"/>
<protein>
    <recommendedName>
        <fullName evidence="5">MYND-type domain-containing protein</fullName>
    </recommendedName>
</protein>
<dbReference type="AlphaFoldDB" id="A0AAD7JF52"/>
<accession>A0AAD7JF52</accession>
<evidence type="ECO:0000256" key="2">
    <source>
        <dbReference type="ARBA" id="ARBA00022771"/>
    </source>
</evidence>
<evidence type="ECO:0000256" key="1">
    <source>
        <dbReference type="ARBA" id="ARBA00022723"/>
    </source>
</evidence>
<dbReference type="EMBL" id="JARKIB010000033">
    <property type="protein sequence ID" value="KAJ7762168.1"/>
    <property type="molecule type" value="Genomic_DNA"/>
</dbReference>
<keyword evidence="7" id="KW-1185">Reference proteome</keyword>
<evidence type="ECO:0000313" key="6">
    <source>
        <dbReference type="EMBL" id="KAJ7762168.1"/>
    </source>
</evidence>
<dbReference type="GO" id="GO:0008270">
    <property type="term" value="F:zinc ion binding"/>
    <property type="evidence" value="ECO:0007669"/>
    <property type="project" value="UniProtKB-KW"/>
</dbReference>
<evidence type="ECO:0000259" key="5">
    <source>
        <dbReference type="PROSITE" id="PS50865"/>
    </source>
</evidence>
<keyword evidence="3" id="KW-0862">Zinc</keyword>